<dbReference type="EMBL" id="FOAN01000001">
    <property type="protein sequence ID" value="SEK42599.1"/>
    <property type="molecule type" value="Genomic_DNA"/>
</dbReference>
<protein>
    <submittedName>
        <fullName evidence="2">Predicted secreted protein</fullName>
    </submittedName>
</protein>
<dbReference type="AlphaFoldDB" id="A0A1H7GX45"/>
<dbReference type="RefSeq" id="WP_091829427.1">
    <property type="nucleotide sequence ID" value="NZ_FOAN01000001.1"/>
</dbReference>
<evidence type="ECO:0000313" key="2">
    <source>
        <dbReference type="EMBL" id="SEK42599.1"/>
    </source>
</evidence>
<keyword evidence="1" id="KW-1133">Transmembrane helix</keyword>
<accession>A0A1H7GX45</accession>
<keyword evidence="3" id="KW-1185">Reference proteome</keyword>
<name>A0A1H7GX45_9HYPH</name>
<dbReference type="Pfam" id="PF07330">
    <property type="entry name" value="DUF1467"/>
    <property type="match status" value="1"/>
</dbReference>
<keyword evidence="1" id="KW-0812">Transmembrane</keyword>
<feature type="transmembrane region" description="Helical" evidence="1">
    <location>
        <begin position="53"/>
        <end position="71"/>
    </location>
</feature>
<keyword evidence="1" id="KW-0472">Membrane</keyword>
<feature type="transmembrane region" description="Helical" evidence="1">
    <location>
        <begin position="7"/>
        <end position="26"/>
    </location>
</feature>
<dbReference type="OrthoDB" id="9804637at2"/>
<dbReference type="Proteomes" id="UP000199664">
    <property type="component" value="Unassembled WGS sequence"/>
</dbReference>
<reference evidence="3" key="1">
    <citation type="submission" date="2016-10" db="EMBL/GenBank/DDBJ databases">
        <authorList>
            <person name="Varghese N."/>
            <person name="Submissions S."/>
        </authorList>
    </citation>
    <scope>NUCLEOTIDE SEQUENCE [LARGE SCALE GENOMIC DNA]</scope>
    <source>
        <strain evidence="3">LMG 26383,CCUG 61248,R- 45681</strain>
    </source>
</reference>
<organism evidence="2 3">
    <name type="scientific">Bosea lupini</name>
    <dbReference type="NCBI Taxonomy" id="1036779"/>
    <lineage>
        <taxon>Bacteria</taxon>
        <taxon>Pseudomonadati</taxon>
        <taxon>Pseudomonadota</taxon>
        <taxon>Alphaproteobacteria</taxon>
        <taxon>Hyphomicrobiales</taxon>
        <taxon>Boseaceae</taxon>
        <taxon>Bosea</taxon>
    </lineage>
</organism>
<gene>
    <name evidence="2" type="ORF">SAMN04515666_101488</name>
</gene>
<dbReference type="STRING" id="1036779.SAMN04515666_101488"/>
<evidence type="ECO:0000313" key="3">
    <source>
        <dbReference type="Proteomes" id="UP000199664"/>
    </source>
</evidence>
<sequence>MTIGGGLAVYFVIWWTVLFVTLPFGVRSQAESGEVQKGTDPGAPVAPALLKKALITSILAAIVFAGVWYIWMMLDL</sequence>
<proteinExistence type="predicted"/>
<evidence type="ECO:0000256" key="1">
    <source>
        <dbReference type="SAM" id="Phobius"/>
    </source>
</evidence>
<dbReference type="InterPro" id="IPR009935">
    <property type="entry name" value="DUF1467"/>
</dbReference>